<dbReference type="InterPro" id="IPR023352">
    <property type="entry name" value="MAPEG-like_dom_sf"/>
</dbReference>
<proteinExistence type="predicted"/>
<evidence type="ECO:0000256" key="3">
    <source>
        <dbReference type="ARBA" id="ARBA00022989"/>
    </source>
</evidence>
<dbReference type="InterPro" id="IPR050997">
    <property type="entry name" value="MAPEG"/>
</dbReference>
<dbReference type="GO" id="GO:0006691">
    <property type="term" value="P:leukotriene metabolic process"/>
    <property type="evidence" value="ECO:0007669"/>
    <property type="project" value="UniProtKB-ARBA"/>
</dbReference>
<comment type="caution">
    <text evidence="5">The sequence shown here is derived from an EMBL/GenBank/DDBJ whole genome shotgun (WGS) entry which is preliminary data.</text>
</comment>
<dbReference type="PANTHER" id="PTHR10250:SF15">
    <property type="entry name" value="MICROSOMAL GLUTATHIONE S-TRANSFERASE-RELATED"/>
    <property type="match status" value="1"/>
</dbReference>
<dbReference type="Proteomes" id="UP000186817">
    <property type="component" value="Unassembled WGS sequence"/>
</dbReference>
<reference evidence="5 6" key="1">
    <citation type="submission" date="2016-02" db="EMBL/GenBank/DDBJ databases">
        <title>Genome analysis of coral dinoflagellate symbionts highlights evolutionary adaptations to a symbiotic lifestyle.</title>
        <authorList>
            <person name="Aranda M."/>
            <person name="Li Y."/>
            <person name="Liew Y.J."/>
            <person name="Baumgarten S."/>
            <person name="Simakov O."/>
            <person name="Wilson M."/>
            <person name="Piel J."/>
            <person name="Ashoor H."/>
            <person name="Bougouffa S."/>
            <person name="Bajic V.B."/>
            <person name="Ryu T."/>
            <person name="Ravasi T."/>
            <person name="Bayer T."/>
            <person name="Micklem G."/>
            <person name="Kim H."/>
            <person name="Bhak J."/>
            <person name="Lajeunesse T.C."/>
            <person name="Voolstra C.R."/>
        </authorList>
    </citation>
    <scope>NUCLEOTIDE SEQUENCE [LARGE SCALE GENOMIC DNA]</scope>
    <source>
        <strain evidence="5 6">CCMP2467</strain>
    </source>
</reference>
<organism evidence="5 6">
    <name type="scientific">Symbiodinium microadriaticum</name>
    <name type="common">Dinoflagellate</name>
    <name type="synonym">Zooxanthella microadriatica</name>
    <dbReference type="NCBI Taxonomy" id="2951"/>
    <lineage>
        <taxon>Eukaryota</taxon>
        <taxon>Sar</taxon>
        <taxon>Alveolata</taxon>
        <taxon>Dinophyceae</taxon>
        <taxon>Suessiales</taxon>
        <taxon>Symbiodiniaceae</taxon>
        <taxon>Symbiodinium</taxon>
    </lineage>
</organism>
<comment type="subcellular location">
    <subcellularLocation>
        <location evidence="1">Membrane</location>
        <topology evidence="1">Multi-pass membrane protein</topology>
    </subcellularLocation>
</comment>
<sequence length="185" mass="20683">MRMDGFELPCTATAVFVLHYVFVDTFAVGAARNPYQLKYPFTTETEDARMLEPFIRALRAQQNQVEQAWAFFLAMWVCAVFVDPVFAGCCAWIWVPARMAYGYMYRVSPSRNRLMWATVPAYLAQATVCGGILSSALPLAPVAAGTTSALIVVAFGVYGWLVYRPWFGSLVAEEKTRLQNQLIPS</sequence>
<dbReference type="Gene3D" id="1.20.120.550">
    <property type="entry name" value="Membrane associated eicosanoid/glutathione metabolism-like domain"/>
    <property type="match status" value="1"/>
</dbReference>
<dbReference type="PANTHER" id="PTHR10250">
    <property type="entry name" value="MICROSOMAL GLUTATHIONE S-TRANSFERASE"/>
    <property type="match status" value="1"/>
</dbReference>
<keyword evidence="3" id="KW-1133">Transmembrane helix</keyword>
<keyword evidence="6" id="KW-1185">Reference proteome</keyword>
<dbReference type="Pfam" id="PF01124">
    <property type="entry name" value="MAPEG"/>
    <property type="match status" value="1"/>
</dbReference>
<evidence type="ECO:0000256" key="2">
    <source>
        <dbReference type="ARBA" id="ARBA00022692"/>
    </source>
</evidence>
<dbReference type="SUPFAM" id="SSF161084">
    <property type="entry name" value="MAPEG domain-like"/>
    <property type="match status" value="1"/>
</dbReference>
<dbReference type="GO" id="GO:0016020">
    <property type="term" value="C:membrane"/>
    <property type="evidence" value="ECO:0007669"/>
    <property type="project" value="UniProtKB-SubCell"/>
</dbReference>
<dbReference type="EMBL" id="LSRX01000324">
    <property type="protein sequence ID" value="OLQ00524.1"/>
    <property type="molecule type" value="Genomic_DNA"/>
</dbReference>
<dbReference type="AlphaFoldDB" id="A0A1Q9DZB6"/>
<evidence type="ECO:0000313" key="6">
    <source>
        <dbReference type="Proteomes" id="UP000186817"/>
    </source>
</evidence>
<keyword evidence="4" id="KW-0472">Membrane</keyword>
<gene>
    <name evidence="5" type="ORF">AK812_SmicGene16806</name>
</gene>
<dbReference type="GO" id="GO:0004602">
    <property type="term" value="F:glutathione peroxidase activity"/>
    <property type="evidence" value="ECO:0007669"/>
    <property type="project" value="TreeGrafter"/>
</dbReference>
<evidence type="ECO:0000313" key="5">
    <source>
        <dbReference type="EMBL" id="OLQ00524.1"/>
    </source>
</evidence>
<dbReference type="InterPro" id="IPR001129">
    <property type="entry name" value="Membr-assoc_MAPEG"/>
</dbReference>
<name>A0A1Q9DZB6_SYMMI</name>
<dbReference type="OrthoDB" id="410651at2759"/>
<evidence type="ECO:0000256" key="1">
    <source>
        <dbReference type="ARBA" id="ARBA00004141"/>
    </source>
</evidence>
<accession>A0A1Q9DZB6</accession>
<protein>
    <submittedName>
        <fullName evidence="5">Uncharacterized protein</fullName>
    </submittedName>
</protein>
<evidence type="ECO:0000256" key="4">
    <source>
        <dbReference type="ARBA" id="ARBA00023136"/>
    </source>
</evidence>
<dbReference type="GO" id="GO:0004364">
    <property type="term" value="F:glutathione transferase activity"/>
    <property type="evidence" value="ECO:0007669"/>
    <property type="project" value="TreeGrafter"/>
</dbReference>
<dbReference type="OMA" id="WAFFLAM"/>
<keyword evidence="2" id="KW-0812">Transmembrane</keyword>